<comment type="similarity">
    <text evidence="7">Belongs to the chloroperoxidase family.</text>
</comment>
<evidence type="ECO:0000256" key="2">
    <source>
        <dbReference type="ARBA" id="ARBA00022559"/>
    </source>
</evidence>
<feature type="domain" description="Heme haloperoxidase family profile" evidence="9">
    <location>
        <begin position="29"/>
        <end position="235"/>
    </location>
</feature>
<dbReference type="PROSITE" id="PS51405">
    <property type="entry name" value="HEME_HALOPEROXIDASE"/>
    <property type="match status" value="1"/>
</dbReference>
<dbReference type="InterPro" id="IPR036851">
    <property type="entry name" value="Chloroperoxidase-like_sf"/>
</dbReference>
<organism evidence="10 11">
    <name type="scientific">Lentithecium fluviatile CBS 122367</name>
    <dbReference type="NCBI Taxonomy" id="1168545"/>
    <lineage>
        <taxon>Eukaryota</taxon>
        <taxon>Fungi</taxon>
        <taxon>Dikarya</taxon>
        <taxon>Ascomycota</taxon>
        <taxon>Pezizomycotina</taxon>
        <taxon>Dothideomycetes</taxon>
        <taxon>Pleosporomycetidae</taxon>
        <taxon>Pleosporales</taxon>
        <taxon>Massarineae</taxon>
        <taxon>Lentitheciaceae</taxon>
        <taxon>Lentithecium</taxon>
    </lineage>
</organism>
<reference evidence="10" key="1">
    <citation type="journal article" date="2020" name="Stud. Mycol.">
        <title>101 Dothideomycetes genomes: a test case for predicting lifestyles and emergence of pathogens.</title>
        <authorList>
            <person name="Haridas S."/>
            <person name="Albert R."/>
            <person name="Binder M."/>
            <person name="Bloem J."/>
            <person name="Labutti K."/>
            <person name="Salamov A."/>
            <person name="Andreopoulos B."/>
            <person name="Baker S."/>
            <person name="Barry K."/>
            <person name="Bills G."/>
            <person name="Bluhm B."/>
            <person name="Cannon C."/>
            <person name="Castanera R."/>
            <person name="Culley D."/>
            <person name="Daum C."/>
            <person name="Ezra D."/>
            <person name="Gonzalez J."/>
            <person name="Henrissat B."/>
            <person name="Kuo A."/>
            <person name="Liang C."/>
            <person name="Lipzen A."/>
            <person name="Lutzoni F."/>
            <person name="Magnuson J."/>
            <person name="Mondo S."/>
            <person name="Nolan M."/>
            <person name="Ohm R."/>
            <person name="Pangilinan J."/>
            <person name="Park H.-J."/>
            <person name="Ramirez L."/>
            <person name="Alfaro M."/>
            <person name="Sun H."/>
            <person name="Tritt A."/>
            <person name="Yoshinaga Y."/>
            <person name="Zwiers L.-H."/>
            <person name="Turgeon B."/>
            <person name="Goodwin S."/>
            <person name="Spatafora J."/>
            <person name="Crous P."/>
            <person name="Grigoriev I."/>
        </authorList>
    </citation>
    <scope>NUCLEOTIDE SEQUENCE</scope>
    <source>
        <strain evidence="10">CBS 122367</strain>
    </source>
</reference>
<keyword evidence="2 10" id="KW-0575">Peroxidase</keyword>
<evidence type="ECO:0000256" key="3">
    <source>
        <dbReference type="ARBA" id="ARBA00022617"/>
    </source>
</evidence>
<keyword evidence="8" id="KW-0732">Signal</keyword>
<accession>A0A6G1JPA4</accession>
<proteinExistence type="inferred from homology"/>
<dbReference type="InterPro" id="IPR000028">
    <property type="entry name" value="Chloroperoxidase"/>
</dbReference>
<evidence type="ECO:0000259" key="9">
    <source>
        <dbReference type="PROSITE" id="PS51405"/>
    </source>
</evidence>
<dbReference type="GO" id="GO:0046872">
    <property type="term" value="F:metal ion binding"/>
    <property type="evidence" value="ECO:0007669"/>
    <property type="project" value="UniProtKB-KW"/>
</dbReference>
<dbReference type="GO" id="GO:0004601">
    <property type="term" value="F:peroxidase activity"/>
    <property type="evidence" value="ECO:0007669"/>
    <property type="project" value="UniProtKB-KW"/>
</dbReference>
<comment type="cofactor">
    <cofactor evidence="1">
        <name>heme b</name>
        <dbReference type="ChEBI" id="CHEBI:60344"/>
    </cofactor>
</comment>
<dbReference type="EMBL" id="MU005569">
    <property type="protein sequence ID" value="KAF2691993.1"/>
    <property type="molecule type" value="Genomic_DNA"/>
</dbReference>
<keyword evidence="5" id="KW-0560">Oxidoreductase</keyword>
<evidence type="ECO:0000313" key="11">
    <source>
        <dbReference type="Proteomes" id="UP000799291"/>
    </source>
</evidence>
<evidence type="ECO:0000256" key="5">
    <source>
        <dbReference type="ARBA" id="ARBA00023002"/>
    </source>
</evidence>
<evidence type="ECO:0000256" key="4">
    <source>
        <dbReference type="ARBA" id="ARBA00022723"/>
    </source>
</evidence>
<evidence type="ECO:0000313" key="10">
    <source>
        <dbReference type="EMBL" id="KAF2691993.1"/>
    </source>
</evidence>
<name>A0A6G1JPA4_9PLEO</name>
<evidence type="ECO:0000256" key="7">
    <source>
        <dbReference type="ARBA" id="ARBA00025795"/>
    </source>
</evidence>
<feature type="signal peptide" evidence="8">
    <location>
        <begin position="1"/>
        <end position="19"/>
    </location>
</feature>
<dbReference type="PANTHER" id="PTHR33577:SF7">
    <property type="entry name" value="HEME HALOPEROXIDASE FAMILY PROFILE DOMAIN-CONTAINING PROTEIN"/>
    <property type="match status" value="1"/>
</dbReference>
<dbReference type="Pfam" id="PF01328">
    <property type="entry name" value="Peroxidase_2"/>
    <property type="match status" value="1"/>
</dbReference>
<keyword evidence="4" id="KW-0479">Metal-binding</keyword>
<feature type="chain" id="PRO_5026170900" evidence="8">
    <location>
        <begin position="20"/>
        <end position="269"/>
    </location>
</feature>
<evidence type="ECO:0000256" key="8">
    <source>
        <dbReference type="SAM" id="SignalP"/>
    </source>
</evidence>
<evidence type="ECO:0000256" key="6">
    <source>
        <dbReference type="ARBA" id="ARBA00023004"/>
    </source>
</evidence>
<protein>
    <submittedName>
        <fullName evidence="10">Cloroperoxidase</fullName>
    </submittedName>
</protein>
<gene>
    <name evidence="10" type="ORF">K458DRAFT_354182</name>
</gene>
<dbReference type="Gene3D" id="1.10.489.10">
    <property type="entry name" value="Chloroperoxidase-like"/>
    <property type="match status" value="1"/>
</dbReference>
<sequence length="269" mass="29338">MKLTTLLTAPLIAISFASAKSPQTYPISNPHAWMPAGPNDFRGPCPMMNTLANHAFLPHDGRNITKANAVAALGNGLGFDADLAELMWEQAVIANPEPNATFFTLDHLNRHNVLEHDASLSRTDAFFGNNHVFNMSIFRTSTYYWTTPILTGAQLANSKIARQLASKAFNPNYTFTANTENFSLGEVAAPFIVFGDMPTVTVNRTFVEFFFVNERLPEELGWKKKDSISLPQIIETSGAIGKAASLLTDGGSAAPHKLRRGDFHAGLAL</sequence>
<evidence type="ECO:0000256" key="1">
    <source>
        <dbReference type="ARBA" id="ARBA00001970"/>
    </source>
</evidence>
<dbReference type="Proteomes" id="UP000799291">
    <property type="component" value="Unassembled WGS sequence"/>
</dbReference>
<keyword evidence="3" id="KW-0349">Heme</keyword>
<keyword evidence="11" id="KW-1185">Reference proteome</keyword>
<dbReference type="OrthoDB" id="407298at2759"/>
<dbReference type="PANTHER" id="PTHR33577">
    <property type="entry name" value="STERIGMATOCYSTIN BIOSYNTHESIS PEROXIDASE STCC-RELATED"/>
    <property type="match status" value="1"/>
</dbReference>
<dbReference type="SUPFAM" id="SSF47571">
    <property type="entry name" value="Cloroperoxidase"/>
    <property type="match status" value="1"/>
</dbReference>
<keyword evidence="6" id="KW-0408">Iron</keyword>
<dbReference type="AlphaFoldDB" id="A0A6G1JPA4"/>